<dbReference type="GO" id="GO:0016614">
    <property type="term" value="F:oxidoreductase activity, acting on CH-OH group of donors"/>
    <property type="evidence" value="ECO:0007669"/>
    <property type="project" value="UniProtKB-ARBA"/>
</dbReference>
<reference evidence="5" key="1">
    <citation type="submission" date="2021-01" db="EMBL/GenBank/DDBJ databases">
        <authorList>
            <person name="Corre E."/>
            <person name="Pelletier E."/>
            <person name="Niang G."/>
            <person name="Scheremetjew M."/>
            <person name="Finn R."/>
            <person name="Kale V."/>
            <person name="Holt S."/>
            <person name="Cochrane G."/>
            <person name="Meng A."/>
            <person name="Brown T."/>
            <person name="Cohen L."/>
        </authorList>
    </citation>
    <scope>NUCLEOTIDE SEQUENCE</scope>
    <source>
        <strain evidence="5">Isolate 1302-5</strain>
    </source>
</reference>
<evidence type="ECO:0000256" key="3">
    <source>
        <dbReference type="SAM" id="SignalP"/>
    </source>
</evidence>
<dbReference type="PRINTS" id="PR00081">
    <property type="entry name" value="GDHRDH"/>
</dbReference>
<dbReference type="SUPFAM" id="SSF51735">
    <property type="entry name" value="NAD(P)-binding Rossmann-fold domains"/>
    <property type="match status" value="1"/>
</dbReference>
<feature type="signal peptide" evidence="3">
    <location>
        <begin position="1"/>
        <end position="32"/>
    </location>
</feature>
<dbReference type="CDD" id="cd05233">
    <property type="entry name" value="SDR_c"/>
    <property type="match status" value="1"/>
</dbReference>
<dbReference type="PANTHER" id="PTHR48107">
    <property type="entry name" value="NADPH-DEPENDENT ALDEHYDE REDUCTASE-LIKE PROTEIN, CHLOROPLASTIC-RELATED"/>
    <property type="match status" value="1"/>
</dbReference>
<keyword evidence="2" id="KW-0560">Oxidoreductase</keyword>
<name>A0A6U6JCU6_9STRA</name>
<keyword evidence="3" id="KW-0732">Signal</keyword>
<feature type="chain" id="PRO_5036192408" evidence="3">
    <location>
        <begin position="33"/>
        <end position="307"/>
    </location>
</feature>
<dbReference type="EMBL" id="HBKQ01051658">
    <property type="protein sequence ID" value="CAE2277303.1"/>
    <property type="molecule type" value="Transcribed_RNA"/>
</dbReference>
<evidence type="ECO:0000256" key="2">
    <source>
        <dbReference type="ARBA" id="ARBA00023002"/>
    </source>
</evidence>
<evidence type="ECO:0000313" key="5">
    <source>
        <dbReference type="EMBL" id="CAE2277318.1"/>
    </source>
</evidence>
<dbReference type="PANTHER" id="PTHR48107:SF7">
    <property type="entry name" value="RE15974P"/>
    <property type="match status" value="1"/>
</dbReference>
<dbReference type="Gene3D" id="3.40.50.720">
    <property type="entry name" value="NAD(P)-binding Rossmann-like Domain"/>
    <property type="match status" value="1"/>
</dbReference>
<comment type="similarity">
    <text evidence="1">Belongs to the short-chain dehydrogenases/reductases (SDR) family.</text>
</comment>
<evidence type="ECO:0000256" key="1">
    <source>
        <dbReference type="ARBA" id="ARBA00006484"/>
    </source>
</evidence>
<accession>A0A6U6JCU6</accession>
<protein>
    <submittedName>
        <fullName evidence="5">Uncharacterized protein</fullName>
    </submittedName>
</protein>
<evidence type="ECO:0000313" key="4">
    <source>
        <dbReference type="EMBL" id="CAE2277303.1"/>
    </source>
</evidence>
<gene>
    <name evidence="4" type="ORF">OAUR00152_LOCUS35632</name>
    <name evidence="5" type="ORF">OAUR00152_LOCUS35639</name>
</gene>
<organism evidence="5">
    <name type="scientific">Odontella aurita</name>
    <dbReference type="NCBI Taxonomy" id="265563"/>
    <lineage>
        <taxon>Eukaryota</taxon>
        <taxon>Sar</taxon>
        <taxon>Stramenopiles</taxon>
        <taxon>Ochrophyta</taxon>
        <taxon>Bacillariophyta</taxon>
        <taxon>Mediophyceae</taxon>
        <taxon>Biddulphiophycidae</taxon>
        <taxon>Eupodiscales</taxon>
        <taxon>Odontellaceae</taxon>
        <taxon>Odontella</taxon>
    </lineage>
</organism>
<sequence>MATTVRWRRPFPSLAVSLVLVLLLHFLESTRASFALLQMSSSSPKAAKGLVVVTGGSRGIGAATCKLLASRGYDVAVNYQSGEGEARGVCDYIDAVRVEHAESSSWEYVGRAIPIKADVSIEGDVERLFDSVESQFGRPPTGLVNNAGILGPREVDVTELSKVALDSVMATNVYGPFYCCREFVKRVGTKKAKEKGAKGGAIVNVSSGSAYTGRPLLYAMSKGALDSMMAGLSQTLPSEGIRINAVAPGVTETDMVTPQMIDNVIPLIPMGRAGKPEEIAEVIAFLLGDGGGGYCCGAKIRAAGGRP</sequence>
<dbReference type="Pfam" id="PF13561">
    <property type="entry name" value="adh_short_C2"/>
    <property type="match status" value="1"/>
</dbReference>
<dbReference type="EMBL" id="HBKQ01051670">
    <property type="protein sequence ID" value="CAE2277318.1"/>
    <property type="molecule type" value="Transcribed_RNA"/>
</dbReference>
<proteinExistence type="inferred from homology"/>
<dbReference type="AlphaFoldDB" id="A0A6U6JCU6"/>
<dbReference type="InterPro" id="IPR036291">
    <property type="entry name" value="NAD(P)-bd_dom_sf"/>
</dbReference>
<dbReference type="InterPro" id="IPR002347">
    <property type="entry name" value="SDR_fam"/>
</dbReference>